<dbReference type="PANTHER" id="PTHR33164:SF43">
    <property type="entry name" value="HTH-TYPE TRANSCRIPTIONAL REPRESSOR YETL"/>
    <property type="match status" value="1"/>
</dbReference>
<organism evidence="3 4">
    <name type="scientific">Streptosporangium becharense</name>
    <dbReference type="NCBI Taxonomy" id="1816182"/>
    <lineage>
        <taxon>Bacteria</taxon>
        <taxon>Bacillati</taxon>
        <taxon>Actinomycetota</taxon>
        <taxon>Actinomycetes</taxon>
        <taxon>Streptosporangiales</taxon>
        <taxon>Streptosporangiaceae</taxon>
        <taxon>Streptosporangium</taxon>
    </lineage>
</organism>
<keyword evidence="4" id="KW-1185">Reference proteome</keyword>
<proteinExistence type="predicted"/>
<dbReference type="SMART" id="SM00347">
    <property type="entry name" value="HTH_MARR"/>
    <property type="match status" value="1"/>
</dbReference>
<keyword evidence="3" id="KW-0238">DNA-binding</keyword>
<dbReference type="InterPro" id="IPR000835">
    <property type="entry name" value="HTH_MarR-typ"/>
</dbReference>
<protein>
    <submittedName>
        <fullName evidence="3">DNA-binding MarR family transcriptional regulator</fullName>
    </submittedName>
</protein>
<dbReference type="PRINTS" id="PR00598">
    <property type="entry name" value="HTHMARR"/>
</dbReference>
<dbReference type="RefSeq" id="WP_184546084.1">
    <property type="nucleotide sequence ID" value="NZ_JACHMP010000001.1"/>
</dbReference>
<dbReference type="InterPro" id="IPR039422">
    <property type="entry name" value="MarR/SlyA-like"/>
</dbReference>
<accession>A0A7W9IBI1</accession>
<evidence type="ECO:0000259" key="2">
    <source>
        <dbReference type="PROSITE" id="PS50995"/>
    </source>
</evidence>
<gene>
    <name evidence="3" type="ORF">F4562_000150</name>
</gene>
<evidence type="ECO:0000256" key="1">
    <source>
        <dbReference type="SAM" id="MobiDB-lite"/>
    </source>
</evidence>
<dbReference type="Pfam" id="PF12802">
    <property type="entry name" value="MarR_2"/>
    <property type="match status" value="1"/>
</dbReference>
<dbReference type="Proteomes" id="UP000540685">
    <property type="component" value="Unassembled WGS sequence"/>
</dbReference>
<dbReference type="GO" id="GO:0003677">
    <property type="term" value="F:DNA binding"/>
    <property type="evidence" value="ECO:0007669"/>
    <property type="project" value="UniProtKB-KW"/>
</dbReference>
<dbReference type="SUPFAM" id="SSF46785">
    <property type="entry name" value="Winged helix' DNA-binding domain"/>
    <property type="match status" value="1"/>
</dbReference>
<dbReference type="AlphaFoldDB" id="A0A7W9IBI1"/>
<dbReference type="GO" id="GO:0003700">
    <property type="term" value="F:DNA-binding transcription factor activity"/>
    <property type="evidence" value="ECO:0007669"/>
    <property type="project" value="InterPro"/>
</dbReference>
<reference evidence="3 4" key="1">
    <citation type="submission" date="2020-08" db="EMBL/GenBank/DDBJ databases">
        <title>Sequencing the genomes of 1000 actinobacteria strains.</title>
        <authorList>
            <person name="Klenk H.-P."/>
        </authorList>
    </citation>
    <scope>NUCLEOTIDE SEQUENCE [LARGE SCALE GENOMIC DNA]</scope>
    <source>
        <strain evidence="3 4">DSM 46887</strain>
    </source>
</reference>
<sequence>MNRVFQQLLTERLAAYGVSEAEYVSMFALRRIPNMSNADLSRWTGVTAQGANQVLKSLIAAGLVERRRSPDHGRILEARLTRKGEEVIFECEREANELEARMCARLSAEETTLLESLLRRCAEGLGSPIRDRDEVPPRLAQSAEVPSRG</sequence>
<dbReference type="PROSITE" id="PS50995">
    <property type="entry name" value="HTH_MARR_2"/>
    <property type="match status" value="1"/>
</dbReference>
<name>A0A7W9IBI1_9ACTN</name>
<dbReference type="PANTHER" id="PTHR33164">
    <property type="entry name" value="TRANSCRIPTIONAL REGULATOR, MARR FAMILY"/>
    <property type="match status" value="1"/>
</dbReference>
<dbReference type="InterPro" id="IPR036390">
    <property type="entry name" value="WH_DNA-bd_sf"/>
</dbReference>
<feature type="region of interest" description="Disordered" evidence="1">
    <location>
        <begin position="127"/>
        <end position="149"/>
    </location>
</feature>
<evidence type="ECO:0000313" key="4">
    <source>
        <dbReference type="Proteomes" id="UP000540685"/>
    </source>
</evidence>
<evidence type="ECO:0000313" key="3">
    <source>
        <dbReference type="EMBL" id="MBB5817088.1"/>
    </source>
</evidence>
<comment type="caution">
    <text evidence="3">The sequence shown here is derived from an EMBL/GenBank/DDBJ whole genome shotgun (WGS) entry which is preliminary data.</text>
</comment>
<dbReference type="EMBL" id="JACHMP010000001">
    <property type="protein sequence ID" value="MBB5817088.1"/>
    <property type="molecule type" value="Genomic_DNA"/>
</dbReference>
<dbReference type="Gene3D" id="1.10.10.10">
    <property type="entry name" value="Winged helix-like DNA-binding domain superfamily/Winged helix DNA-binding domain"/>
    <property type="match status" value="1"/>
</dbReference>
<dbReference type="GO" id="GO:0006950">
    <property type="term" value="P:response to stress"/>
    <property type="evidence" value="ECO:0007669"/>
    <property type="project" value="TreeGrafter"/>
</dbReference>
<feature type="domain" description="HTH marR-type" evidence="2">
    <location>
        <begin position="1"/>
        <end position="123"/>
    </location>
</feature>
<dbReference type="InterPro" id="IPR036388">
    <property type="entry name" value="WH-like_DNA-bd_sf"/>
</dbReference>